<dbReference type="RefSeq" id="WP_082175846.1">
    <property type="nucleotide sequence ID" value="NZ_CP012072.1"/>
</dbReference>
<reference evidence="4 5" key="1">
    <citation type="submission" date="2020-12" db="EMBL/GenBank/DDBJ databases">
        <title>FDA dAtabase for Regulatory Grade micrObial Sequences (FDA-ARGOS): Supporting development and validation of Infectious Disease Dx tests.</title>
        <authorList>
            <person name="Sproer C."/>
            <person name="Gronow S."/>
            <person name="Severitt S."/>
            <person name="Schroder I."/>
            <person name="Tallon L."/>
            <person name="Sadzewicz L."/>
            <person name="Zhao X."/>
            <person name="Boylan J."/>
            <person name="Ott S."/>
            <person name="Bowen H."/>
            <person name="Vavikolanu K."/>
            <person name="Mehta A."/>
            <person name="Aluvathingal J."/>
            <person name="Nadendla S."/>
            <person name="Lowell S."/>
            <person name="Myers T."/>
            <person name="Yan Y."/>
            <person name="Sichtig H."/>
        </authorList>
    </citation>
    <scope>NUCLEOTIDE SEQUENCE [LARGE SCALE GENOMIC DNA]</scope>
    <source>
        <strain evidence="4 5">FDAARGOS_985</strain>
    </source>
</reference>
<dbReference type="EMBL" id="CP066065">
    <property type="protein sequence ID" value="QQC44338.1"/>
    <property type="molecule type" value="Genomic_DNA"/>
</dbReference>
<feature type="chain" id="PRO_5042903123" evidence="2">
    <location>
        <begin position="35"/>
        <end position="173"/>
    </location>
</feature>
<evidence type="ECO:0000259" key="3">
    <source>
        <dbReference type="Pfam" id="PF01551"/>
    </source>
</evidence>
<evidence type="ECO:0000313" key="4">
    <source>
        <dbReference type="EMBL" id="QQC44338.1"/>
    </source>
</evidence>
<sequence length="173" mass="18445">MRLLSLRALRAHGLIIACLLSVLMLACSPATSHADRESRWQWPTGTPVPVVSSFAPPAQDWLPGRRGVTLAYPEGSPVYACAPGTVSFAGSIAGRGVVSIRHTDGARTLWSTYLPINPSVSVGDQVDKGGVIGVVEDGSSTLHWGAKTGPKTYVNPLRLTLDRPHLLPWEGSR</sequence>
<dbReference type="Gene3D" id="2.70.70.10">
    <property type="entry name" value="Glucose Permease (Domain IIA)"/>
    <property type="match status" value="1"/>
</dbReference>
<evidence type="ECO:0000256" key="1">
    <source>
        <dbReference type="ARBA" id="ARBA00022729"/>
    </source>
</evidence>
<dbReference type="Proteomes" id="UP000595220">
    <property type="component" value="Chromosome"/>
</dbReference>
<evidence type="ECO:0000256" key="2">
    <source>
        <dbReference type="SAM" id="SignalP"/>
    </source>
</evidence>
<dbReference type="PANTHER" id="PTHR21666:SF289">
    <property type="entry name" value="L-ALA--D-GLU ENDOPEPTIDASE"/>
    <property type="match status" value="1"/>
</dbReference>
<protein>
    <submittedName>
        <fullName evidence="4">M23 family metallopeptidase</fullName>
    </submittedName>
</protein>
<dbReference type="CDD" id="cd12797">
    <property type="entry name" value="M23_peptidase"/>
    <property type="match status" value="1"/>
</dbReference>
<dbReference type="Pfam" id="PF01551">
    <property type="entry name" value="Peptidase_M23"/>
    <property type="match status" value="1"/>
</dbReference>
<dbReference type="SUPFAM" id="SSF51261">
    <property type="entry name" value="Duplicated hybrid motif"/>
    <property type="match status" value="1"/>
</dbReference>
<dbReference type="AlphaFoldDB" id="A0AAP9Y7M9"/>
<dbReference type="InterPro" id="IPR050570">
    <property type="entry name" value="Cell_wall_metabolism_enzyme"/>
</dbReference>
<organism evidence="4 5">
    <name type="scientific">Schaalia meyeri</name>
    <dbReference type="NCBI Taxonomy" id="52773"/>
    <lineage>
        <taxon>Bacteria</taxon>
        <taxon>Bacillati</taxon>
        <taxon>Actinomycetota</taxon>
        <taxon>Actinomycetes</taxon>
        <taxon>Actinomycetales</taxon>
        <taxon>Actinomycetaceae</taxon>
        <taxon>Schaalia</taxon>
    </lineage>
</organism>
<dbReference type="InterPro" id="IPR011055">
    <property type="entry name" value="Dup_hybrid_motif"/>
</dbReference>
<keyword evidence="1 2" id="KW-0732">Signal</keyword>
<name>A0AAP9Y7M9_9ACTO</name>
<evidence type="ECO:0000313" key="5">
    <source>
        <dbReference type="Proteomes" id="UP000595220"/>
    </source>
</evidence>
<proteinExistence type="predicted"/>
<dbReference type="InterPro" id="IPR016047">
    <property type="entry name" value="M23ase_b-sheet_dom"/>
</dbReference>
<dbReference type="PANTHER" id="PTHR21666">
    <property type="entry name" value="PEPTIDASE-RELATED"/>
    <property type="match status" value="1"/>
</dbReference>
<dbReference type="PROSITE" id="PS51257">
    <property type="entry name" value="PROKAR_LIPOPROTEIN"/>
    <property type="match status" value="1"/>
</dbReference>
<keyword evidence="5" id="KW-1185">Reference proteome</keyword>
<accession>A0AAP9Y7M9</accession>
<feature type="signal peptide" evidence="2">
    <location>
        <begin position="1"/>
        <end position="34"/>
    </location>
</feature>
<dbReference type="GO" id="GO:0004222">
    <property type="term" value="F:metalloendopeptidase activity"/>
    <property type="evidence" value="ECO:0007669"/>
    <property type="project" value="TreeGrafter"/>
</dbReference>
<feature type="domain" description="M23ase beta-sheet core" evidence="3">
    <location>
        <begin position="65"/>
        <end position="148"/>
    </location>
</feature>
<gene>
    <name evidence="4" type="ORF">I6H42_02720</name>
</gene>